<dbReference type="InterPro" id="IPR003604">
    <property type="entry name" value="Matrin/U1-like-C_Znf_C2H2"/>
</dbReference>
<evidence type="ECO:0008006" key="13">
    <source>
        <dbReference type="Google" id="ProtNLM"/>
    </source>
</evidence>
<dbReference type="OrthoDB" id="5599552at2759"/>
<dbReference type="GO" id="GO:0008270">
    <property type="term" value="F:zinc ion binding"/>
    <property type="evidence" value="ECO:0007669"/>
    <property type="project" value="UniProtKB-KW"/>
</dbReference>
<dbReference type="InParanoid" id="A0A163KPC9"/>
<dbReference type="EMBL" id="LT550270">
    <property type="protein sequence ID" value="SAL95219.1"/>
    <property type="molecule type" value="Genomic_DNA"/>
</dbReference>
<feature type="region of interest" description="Disordered" evidence="8">
    <location>
        <begin position="258"/>
        <end position="342"/>
    </location>
</feature>
<evidence type="ECO:0000256" key="1">
    <source>
        <dbReference type="ARBA" id="ARBA00004123"/>
    </source>
</evidence>
<feature type="compositionally biased region" description="Acidic residues" evidence="8">
    <location>
        <begin position="526"/>
        <end position="537"/>
    </location>
</feature>
<protein>
    <recommendedName>
        <fullName evidence="13">Matrin-type domain-containing protein</fullName>
    </recommendedName>
</protein>
<evidence type="ECO:0000259" key="10">
    <source>
        <dbReference type="PROSITE" id="PS51821"/>
    </source>
</evidence>
<feature type="compositionally biased region" description="Basic residues" evidence="8">
    <location>
        <begin position="580"/>
        <end position="591"/>
    </location>
</feature>
<dbReference type="PANTHER" id="PTHR33572:SF18">
    <property type="entry name" value="SPORE DEVELOPMENT REGULATOR VOSA"/>
    <property type="match status" value="1"/>
</dbReference>
<dbReference type="GO" id="GO:0003676">
    <property type="term" value="F:nucleic acid binding"/>
    <property type="evidence" value="ECO:0007669"/>
    <property type="project" value="InterPro"/>
</dbReference>
<evidence type="ECO:0000256" key="5">
    <source>
        <dbReference type="ARBA" id="ARBA00023015"/>
    </source>
</evidence>
<keyword evidence="6" id="KW-0804">Transcription</keyword>
<dbReference type="InterPro" id="IPR000690">
    <property type="entry name" value="Matrin/U1-C_Znf_C2H2"/>
</dbReference>
<feature type="domain" description="Velvet" evidence="10">
    <location>
        <begin position="26"/>
        <end position="203"/>
    </location>
</feature>
<feature type="compositionally biased region" description="Low complexity" evidence="8">
    <location>
        <begin position="443"/>
        <end position="453"/>
    </location>
</feature>
<feature type="domain" description="Matrin-type" evidence="9">
    <location>
        <begin position="351"/>
        <end position="382"/>
    </location>
</feature>
<dbReference type="InterPro" id="IPR021740">
    <property type="entry name" value="Velvet"/>
</dbReference>
<dbReference type="InterPro" id="IPR037525">
    <property type="entry name" value="Velvet_dom"/>
</dbReference>
<keyword evidence="12" id="KW-1185">Reference proteome</keyword>
<dbReference type="Gene3D" id="3.30.160.60">
    <property type="entry name" value="Classic Zinc Finger"/>
    <property type="match status" value="1"/>
</dbReference>
<evidence type="ECO:0000256" key="6">
    <source>
        <dbReference type="ARBA" id="ARBA00023163"/>
    </source>
</evidence>
<evidence type="ECO:0000256" key="2">
    <source>
        <dbReference type="ARBA" id="ARBA00022723"/>
    </source>
</evidence>
<gene>
    <name evidence="11" type="primary">ABSGL_00537.1 scaffold 832</name>
</gene>
<evidence type="ECO:0000259" key="9">
    <source>
        <dbReference type="PROSITE" id="PS50171"/>
    </source>
</evidence>
<evidence type="ECO:0000256" key="7">
    <source>
        <dbReference type="ARBA" id="ARBA00023242"/>
    </source>
</evidence>
<feature type="region of interest" description="Disordered" evidence="8">
    <location>
        <begin position="497"/>
        <end position="591"/>
    </location>
</feature>
<feature type="compositionally biased region" description="Basic and acidic residues" evidence="8">
    <location>
        <begin position="538"/>
        <end position="554"/>
    </location>
</feature>
<dbReference type="PROSITE" id="PS50171">
    <property type="entry name" value="ZF_MATRIN"/>
    <property type="match status" value="1"/>
</dbReference>
<dbReference type="InterPro" id="IPR036236">
    <property type="entry name" value="Znf_C2H2_sf"/>
</dbReference>
<comment type="subcellular location">
    <subcellularLocation>
        <location evidence="1">Nucleus</location>
    </subcellularLocation>
</comment>
<feature type="compositionally biased region" description="Polar residues" evidence="8">
    <location>
        <begin position="1"/>
        <end position="15"/>
    </location>
</feature>
<evidence type="ECO:0000313" key="11">
    <source>
        <dbReference type="EMBL" id="SAL95219.1"/>
    </source>
</evidence>
<reference evidence="11" key="1">
    <citation type="submission" date="2016-04" db="EMBL/GenBank/DDBJ databases">
        <authorList>
            <person name="Evans L.H."/>
            <person name="Alamgir A."/>
            <person name="Owens N."/>
            <person name="Weber N.D."/>
            <person name="Virtaneva K."/>
            <person name="Barbian K."/>
            <person name="Babar A."/>
            <person name="Rosenke K."/>
        </authorList>
    </citation>
    <scope>NUCLEOTIDE SEQUENCE [LARGE SCALE GENOMIC DNA]</scope>
    <source>
        <strain evidence="11">CBS 101.48</strain>
    </source>
</reference>
<dbReference type="Proteomes" id="UP000078561">
    <property type="component" value="Unassembled WGS sequence"/>
</dbReference>
<feature type="compositionally biased region" description="Low complexity" evidence="8">
    <location>
        <begin position="218"/>
        <end position="231"/>
    </location>
</feature>
<dbReference type="AlphaFoldDB" id="A0A163KPC9"/>
<keyword evidence="5" id="KW-0805">Transcription regulation</keyword>
<feature type="region of interest" description="Disordered" evidence="8">
    <location>
        <begin position="196"/>
        <end position="239"/>
    </location>
</feature>
<name>A0A163KPC9_ABSGL</name>
<feature type="region of interest" description="Disordered" evidence="8">
    <location>
        <begin position="1"/>
        <end position="27"/>
    </location>
</feature>
<keyword evidence="2" id="KW-0479">Metal-binding</keyword>
<dbReference type="Gene3D" id="2.60.40.3960">
    <property type="entry name" value="Velvet domain"/>
    <property type="match status" value="1"/>
</dbReference>
<dbReference type="Pfam" id="PF06220">
    <property type="entry name" value="zf-U1"/>
    <property type="match status" value="1"/>
</dbReference>
<dbReference type="SMART" id="SM00451">
    <property type="entry name" value="ZnF_U1"/>
    <property type="match status" value="1"/>
</dbReference>
<dbReference type="SUPFAM" id="SSF57667">
    <property type="entry name" value="beta-beta-alpha zinc fingers"/>
    <property type="match status" value="1"/>
</dbReference>
<evidence type="ECO:0000256" key="4">
    <source>
        <dbReference type="ARBA" id="ARBA00022833"/>
    </source>
</evidence>
<dbReference type="InterPro" id="IPR038491">
    <property type="entry name" value="Velvet_dom_sf"/>
</dbReference>
<keyword evidence="3" id="KW-0863">Zinc-finger</keyword>
<keyword evidence="7" id="KW-0539">Nucleus</keyword>
<feature type="compositionally biased region" description="Basic residues" evidence="8">
    <location>
        <begin position="330"/>
        <end position="339"/>
    </location>
</feature>
<dbReference type="GO" id="GO:0005634">
    <property type="term" value="C:nucleus"/>
    <property type="evidence" value="ECO:0007669"/>
    <property type="project" value="UniProtKB-SubCell"/>
</dbReference>
<dbReference type="Pfam" id="PF11754">
    <property type="entry name" value="Velvet"/>
    <property type="match status" value="1"/>
</dbReference>
<proteinExistence type="predicted"/>
<sequence length="591" mass="66242">MTTSPLVDSATTATTGPHPHSHSHDGVIPKYRLIVRQQPEKSRFCSFKEKGEPLDCAKVNPQSRMLPLLATNGMISSNSSIQYPYFFMYATLVTESGDEDLTFVESTRMTAGTTVQSLHRLRDCDNDEGTFFIFADISIRMEGFFRLRFTLFEIAGLYATSRCSVLSDVFQVFSPKKSTFLTRSFSEQGVRIRIRKETRANTSSSNKRRRSEGNQEYTRSTSTPATTTTSQSRHHSLPAIKSTHSIMSMKNILISPAQESTHFPPNHHRPHLSPTRVLPLPNRPLSHFTASSPITPYSQSPSFSTTPQSSTPLLEPSSSPSPPSSSIYHSKQHHHRHHRSQSDYWVSQQKHWCKYCKKYVYNNKATIQKHESGTFHKDNVERFLSDVYRKGRQDKKDAESVRRELQRIEKAALLSMGGQSSDRSGPSLGAPSVTSQPPPPPSAASARPPTSVSARHHQYSLPPPSLESLAAPNIQLQGRDEWALPQDDAMIGKWQTISTSTPKGDGGNTKKADDTATTTHDQAPEFQDDDEDQEEDLNEFKIKEKEYPLDHQPTEETAPADTTGLFKKRKLGGQKGNMAAKKRMIRKKDDA</sequence>
<evidence type="ECO:0000256" key="3">
    <source>
        <dbReference type="ARBA" id="ARBA00022771"/>
    </source>
</evidence>
<dbReference type="PROSITE" id="PS51821">
    <property type="entry name" value="VELVET"/>
    <property type="match status" value="1"/>
</dbReference>
<feature type="compositionally biased region" description="Low complexity" evidence="8">
    <location>
        <begin position="295"/>
        <end position="318"/>
    </location>
</feature>
<dbReference type="STRING" id="4829.A0A163KPC9"/>
<feature type="compositionally biased region" description="Low complexity" evidence="8">
    <location>
        <begin position="515"/>
        <end position="525"/>
    </location>
</feature>
<dbReference type="PANTHER" id="PTHR33572">
    <property type="entry name" value="SPORE DEVELOPMENT REGULATOR VOSA"/>
    <property type="match status" value="1"/>
</dbReference>
<organism evidence="11">
    <name type="scientific">Absidia glauca</name>
    <name type="common">Pin mould</name>
    <dbReference type="NCBI Taxonomy" id="4829"/>
    <lineage>
        <taxon>Eukaryota</taxon>
        <taxon>Fungi</taxon>
        <taxon>Fungi incertae sedis</taxon>
        <taxon>Mucoromycota</taxon>
        <taxon>Mucoromycotina</taxon>
        <taxon>Mucoromycetes</taxon>
        <taxon>Mucorales</taxon>
        <taxon>Cunninghamellaceae</taxon>
        <taxon>Absidia</taxon>
    </lineage>
</organism>
<dbReference type="InterPro" id="IPR013085">
    <property type="entry name" value="U1-CZ_Znf_C2H2"/>
</dbReference>
<evidence type="ECO:0000256" key="8">
    <source>
        <dbReference type="SAM" id="MobiDB-lite"/>
    </source>
</evidence>
<accession>A0A163KPC9</accession>
<feature type="region of interest" description="Disordered" evidence="8">
    <location>
        <begin position="415"/>
        <end position="468"/>
    </location>
</feature>
<evidence type="ECO:0000313" key="12">
    <source>
        <dbReference type="Proteomes" id="UP000078561"/>
    </source>
</evidence>
<keyword evidence="4" id="KW-0862">Zinc</keyword>